<name>A0A2N7CJA3_VIBSP</name>
<evidence type="ECO:0000313" key="2">
    <source>
        <dbReference type="EMBL" id="PMF31729.1"/>
    </source>
</evidence>
<evidence type="ECO:0000259" key="1">
    <source>
        <dbReference type="Pfam" id="PF20698"/>
    </source>
</evidence>
<evidence type="ECO:0000313" key="3">
    <source>
        <dbReference type="Proteomes" id="UP000235405"/>
    </source>
</evidence>
<reference evidence="3" key="1">
    <citation type="submission" date="2016-07" db="EMBL/GenBank/DDBJ databases">
        <title>Nontailed viruses are major unrecognized killers of bacteria in the ocean.</title>
        <authorList>
            <person name="Kauffman K."/>
            <person name="Hussain F."/>
            <person name="Yang J."/>
            <person name="Arevalo P."/>
            <person name="Brown J."/>
            <person name="Cutler M."/>
            <person name="Kelly L."/>
            <person name="Polz M.F."/>
        </authorList>
    </citation>
    <scope>NUCLEOTIDE SEQUENCE [LARGE SCALE GENOMIC DNA]</scope>
    <source>
        <strain evidence="3">10N.286.54.F3</strain>
    </source>
</reference>
<protein>
    <recommendedName>
        <fullName evidence="1">PIN domain-containing protein</fullName>
    </recommendedName>
</protein>
<sequence length="964" mass="108705">LSISSEAQARERYETSSHKGSFTDEVFFEKLASKQHLLEKTARGLSDAYEHELCSWIRCAIRCEDFQQAVELSEVLRANYPSNNSEVLLALSKSYLLNRIIDGRQFWLLNREQMKDLEEQISNSIHVLNNTDDFRNVHVAAILLATTHFQASDLIDICLENIDEAKKVIPNICDMLPKDTEVAGSSISVKQILKQDDLQMSEVDFSQVSTAVVSGSIKNREVKKWLDKGGDVRVTEESTRKFIKLSLSAIACEPNDKRQKAKLSQETETFIEEHSEQLTRFSILAIHQLCENLRRAELPLLVVQVIEPFLPEYPWCSPILDTYSEALLQSDQLSKLDNLLANMEGVSESYRFMAVKIERAISTEDFPKAIQLAEQAIKKFPKSCYYWAVLLRAFHLADLNSSRLTFAMSEMPNGILSEYSDEGIRLLHLLAKTDLPLAESFMLEWFIDNPVGMAVNVTNLHLNNLDNSKYATEVNYPSDRCSAAVVYYSGKRHYTKLLVDGCGGHSEYLLDLSSPLGELLDEADIGEEFELGVASYRVVEKLPPIVGAFRISTNIRNDINPGTDCFYQLFLEGDGVEDILKHIDSMSQQKQLVDAQVDGKAIPLLMRLNETHKHDLMRGAFLYLCDRESNLNFELYSDGEVIRESVVLDAMSLAYLSITGFCHGFIRTNITPYITRETKEVVSSWLEQMGRADYLSIAKVDNGFIKTTADDVSKDDSFSNLRLLLDHCSLISPQSINMPEMITKVRDILDVSHYSSLKASISNSIPVFCLDSMFCSLYGQLGISLANVNQLVTDAKVATKMIESRHVDCHIHYGLAVPIMHQDVVELCRQKEKGQYLAAQILKMYPNSYPSADTALSVLTECCLKSICSTYINLEGKFNLSEWRFTEHIVYAACEASMLCLKGDTCEQRLSGLISAVLGILSSTADAKNMALQLFRRFVQGHFLCAEQIDIELMKLKATEFPRT</sequence>
<dbReference type="RefSeq" id="WP_157937504.1">
    <property type="nucleotide sequence ID" value="NZ_MCSW01000039.1"/>
</dbReference>
<organism evidence="2 3">
    <name type="scientific">Vibrio splendidus</name>
    <dbReference type="NCBI Taxonomy" id="29497"/>
    <lineage>
        <taxon>Bacteria</taxon>
        <taxon>Pseudomonadati</taxon>
        <taxon>Pseudomonadota</taxon>
        <taxon>Gammaproteobacteria</taxon>
        <taxon>Vibrionales</taxon>
        <taxon>Vibrionaceae</taxon>
        <taxon>Vibrio</taxon>
    </lineage>
</organism>
<accession>A0A2N7CJA3</accession>
<dbReference type="Proteomes" id="UP000235405">
    <property type="component" value="Unassembled WGS sequence"/>
</dbReference>
<dbReference type="EMBL" id="MCSW01000039">
    <property type="protein sequence ID" value="PMF31729.1"/>
    <property type="molecule type" value="Genomic_DNA"/>
</dbReference>
<feature type="non-terminal residue" evidence="2">
    <location>
        <position position="1"/>
    </location>
</feature>
<dbReference type="InterPro" id="IPR048987">
    <property type="entry name" value="PIN-TPR-GreABC"/>
</dbReference>
<gene>
    <name evidence="2" type="ORF">BCV19_23175</name>
</gene>
<dbReference type="AlphaFoldDB" id="A0A2N7CJA3"/>
<feature type="domain" description="PIN" evidence="1">
    <location>
        <begin position="647"/>
        <end position="777"/>
    </location>
</feature>
<comment type="caution">
    <text evidence="2">The sequence shown here is derived from an EMBL/GenBank/DDBJ whole genome shotgun (WGS) entry which is preliminary data.</text>
</comment>
<proteinExistence type="predicted"/>
<dbReference type="Pfam" id="PF20698">
    <property type="entry name" value="PIN-TPR-GreABC"/>
    <property type="match status" value="1"/>
</dbReference>